<feature type="transmembrane region" description="Helical" evidence="1">
    <location>
        <begin position="55"/>
        <end position="77"/>
    </location>
</feature>
<feature type="transmembrane region" description="Helical" evidence="1">
    <location>
        <begin position="303"/>
        <end position="326"/>
    </location>
</feature>
<feature type="transmembrane region" description="Helical" evidence="1">
    <location>
        <begin position="168"/>
        <end position="187"/>
    </location>
</feature>
<feature type="transmembrane region" description="Helical" evidence="1">
    <location>
        <begin position="338"/>
        <end position="356"/>
    </location>
</feature>
<reference evidence="2 3" key="1">
    <citation type="submission" date="2009-10" db="EMBL/GenBank/DDBJ databases">
        <title>Complete sequence of Halothiobacillus neapolitanus c2.</title>
        <authorList>
            <consortium name="US DOE Joint Genome Institute"/>
            <person name="Lucas S."/>
            <person name="Copeland A."/>
            <person name="Lapidus A."/>
            <person name="Glavina del Rio T."/>
            <person name="Tice H."/>
            <person name="Bruce D."/>
            <person name="Goodwin L."/>
            <person name="Pitluck S."/>
            <person name="Davenport K."/>
            <person name="Brettin T."/>
            <person name="Detter J.C."/>
            <person name="Han C."/>
            <person name="Tapia R."/>
            <person name="Larimer F."/>
            <person name="Land M."/>
            <person name="Hauser L."/>
            <person name="Kyrpides N."/>
            <person name="Mikhailova N."/>
            <person name="Kerfeld C."/>
            <person name="Cannon G."/>
            <person name="Heinhort S."/>
        </authorList>
    </citation>
    <scope>NUCLEOTIDE SEQUENCE [LARGE SCALE GENOMIC DNA]</scope>
    <source>
        <strain evidence="3">ATCC 23641 / c2</strain>
    </source>
</reference>
<protein>
    <submittedName>
        <fullName evidence="2">NnrS family protein</fullName>
    </submittedName>
</protein>
<feature type="transmembrane region" description="Helical" evidence="1">
    <location>
        <begin position="235"/>
        <end position="254"/>
    </location>
</feature>
<feature type="transmembrane region" description="Helical" evidence="1">
    <location>
        <begin position="114"/>
        <end position="135"/>
    </location>
</feature>
<keyword evidence="1" id="KW-0472">Membrane</keyword>
<dbReference type="STRING" id="555778.Hneap_0928"/>
<dbReference type="Pfam" id="PF05940">
    <property type="entry name" value="NnrS"/>
    <property type="match status" value="1"/>
</dbReference>
<dbReference type="EMBL" id="CP001801">
    <property type="protein sequence ID" value="ACX95770.1"/>
    <property type="molecule type" value="Genomic_DNA"/>
</dbReference>
<feature type="transmembrane region" description="Helical" evidence="1">
    <location>
        <begin position="12"/>
        <end position="35"/>
    </location>
</feature>
<dbReference type="OrthoDB" id="9770040at2"/>
<keyword evidence="1" id="KW-1133">Transmembrane helix</keyword>
<dbReference type="RefSeq" id="WP_012823806.1">
    <property type="nucleotide sequence ID" value="NC_013422.1"/>
</dbReference>
<feature type="transmembrane region" description="Helical" evidence="1">
    <location>
        <begin position="368"/>
        <end position="389"/>
    </location>
</feature>
<gene>
    <name evidence="2" type="ordered locus">Hneap_0928</name>
</gene>
<sequence>MKSPVLFSIGFRPWFLLFLVSGGLMFSAWGLPWLITSTGLHINIELFPALMDWRWHAHEMIYGLGFALLAGFLLTAVQNWTGRRPLPPIELFVTTAIWLCARCTFLFFGMHSVWAYILSIIPEIIVGSAILVAIIRTGQWHNLLFPFSLLLIAFLDSYFGIHINEPNLQGQVAVMGLWPILAVLLFVSQRIIPAFTAGRAGKRSNSLGNYAAVTFGVAPFVLLLLSFIPQIPGNTLLWSATSTIIILLGCWGVLRWWHPVVRREPMLLVLYAGFALTLAGLLIMTLSVLFFTNTNMAAMWWDAGIHGVGLGILGVLGPGMLLRVSAGHSGRIIVMPNWLRVFFIATPLIWLLRVFAPVLGYNPLMLGLSAWGMAAVYFSLLFAVGPWLVSPRADRRS</sequence>
<dbReference type="InterPro" id="IPR010266">
    <property type="entry name" value="NnrS"/>
</dbReference>
<name>D0KZ97_HALNC</name>
<dbReference type="KEGG" id="hna:Hneap_0928"/>
<feature type="transmembrane region" description="Helical" evidence="1">
    <location>
        <begin position="266"/>
        <end position="291"/>
    </location>
</feature>
<keyword evidence="3" id="KW-1185">Reference proteome</keyword>
<feature type="transmembrane region" description="Helical" evidence="1">
    <location>
        <begin position="142"/>
        <end position="162"/>
    </location>
</feature>
<feature type="transmembrane region" description="Helical" evidence="1">
    <location>
        <begin position="89"/>
        <end position="108"/>
    </location>
</feature>
<evidence type="ECO:0000313" key="3">
    <source>
        <dbReference type="Proteomes" id="UP000009102"/>
    </source>
</evidence>
<accession>D0KZ97</accession>
<dbReference type="eggNOG" id="COG3213">
    <property type="taxonomic scope" value="Bacteria"/>
</dbReference>
<evidence type="ECO:0000256" key="1">
    <source>
        <dbReference type="SAM" id="Phobius"/>
    </source>
</evidence>
<dbReference type="HOGENOM" id="CLU_041785_2_0_6"/>
<keyword evidence="1" id="KW-0812">Transmembrane</keyword>
<dbReference type="AlphaFoldDB" id="D0KZ97"/>
<proteinExistence type="predicted"/>
<feature type="transmembrane region" description="Helical" evidence="1">
    <location>
        <begin position="207"/>
        <end position="229"/>
    </location>
</feature>
<organism evidence="2 3">
    <name type="scientific">Halothiobacillus neapolitanus (strain ATCC 23641 / DSM 15147 / CIP 104769 / NCIMB 8539 / c2)</name>
    <name type="common">Thiobacillus neapolitanus</name>
    <dbReference type="NCBI Taxonomy" id="555778"/>
    <lineage>
        <taxon>Bacteria</taxon>
        <taxon>Pseudomonadati</taxon>
        <taxon>Pseudomonadota</taxon>
        <taxon>Gammaproteobacteria</taxon>
        <taxon>Chromatiales</taxon>
        <taxon>Halothiobacillaceae</taxon>
        <taxon>Halothiobacillus</taxon>
    </lineage>
</organism>
<evidence type="ECO:0000313" key="2">
    <source>
        <dbReference type="EMBL" id="ACX95770.1"/>
    </source>
</evidence>
<dbReference type="Proteomes" id="UP000009102">
    <property type="component" value="Chromosome"/>
</dbReference>